<gene>
    <name evidence="2" type="ORF">B0T18DRAFT_78068</name>
</gene>
<keyword evidence="3" id="KW-1185">Reference proteome</keyword>
<accession>A0AA40F6N1</accession>
<evidence type="ECO:0000313" key="2">
    <source>
        <dbReference type="EMBL" id="KAK0751821.1"/>
    </source>
</evidence>
<protein>
    <recommendedName>
        <fullName evidence="4">Secreted protein</fullName>
    </recommendedName>
</protein>
<keyword evidence="1" id="KW-0732">Signal</keyword>
<reference evidence="2" key="1">
    <citation type="submission" date="2023-06" db="EMBL/GenBank/DDBJ databases">
        <title>Genome-scale phylogeny and comparative genomics of the fungal order Sordariales.</title>
        <authorList>
            <consortium name="Lawrence Berkeley National Laboratory"/>
            <person name="Hensen N."/>
            <person name="Bonometti L."/>
            <person name="Westerberg I."/>
            <person name="Brannstrom I.O."/>
            <person name="Guillou S."/>
            <person name="Cros-Aarteil S."/>
            <person name="Calhoun S."/>
            <person name="Haridas S."/>
            <person name="Kuo A."/>
            <person name="Mondo S."/>
            <person name="Pangilinan J."/>
            <person name="Riley R."/>
            <person name="LaButti K."/>
            <person name="Andreopoulos B."/>
            <person name="Lipzen A."/>
            <person name="Chen C."/>
            <person name="Yanf M."/>
            <person name="Daum C."/>
            <person name="Ng V."/>
            <person name="Clum A."/>
            <person name="Steindorff A."/>
            <person name="Ohm R."/>
            <person name="Martin F."/>
            <person name="Silar P."/>
            <person name="Natvig D."/>
            <person name="Lalanne C."/>
            <person name="Gautier V."/>
            <person name="Ament-velasquez S.L."/>
            <person name="Kruys A."/>
            <person name="Hutchinson M.I."/>
            <person name="Powell A.J."/>
            <person name="Barry K."/>
            <person name="Miller A.N."/>
            <person name="Grigoriev I.V."/>
            <person name="Debuchy R."/>
            <person name="Gladieux P."/>
            <person name="Thoren M.H."/>
            <person name="Johannesson H."/>
        </authorList>
    </citation>
    <scope>NUCLEOTIDE SEQUENCE</scope>
    <source>
        <strain evidence="2">SMH3187-1</strain>
    </source>
</reference>
<sequence>MVGSPLLLALRLAAGSSKVFEAGPARTRQELSTCNLSRIGGIEVKWTFNLADQTALVFRYVGFLKLRLADSLTSPFSLGAMVTLLSLTNKI</sequence>
<dbReference type="EMBL" id="JAUKUD010000002">
    <property type="protein sequence ID" value="KAK0751821.1"/>
    <property type="molecule type" value="Genomic_DNA"/>
</dbReference>
<evidence type="ECO:0008006" key="4">
    <source>
        <dbReference type="Google" id="ProtNLM"/>
    </source>
</evidence>
<comment type="caution">
    <text evidence="2">The sequence shown here is derived from an EMBL/GenBank/DDBJ whole genome shotgun (WGS) entry which is preliminary data.</text>
</comment>
<evidence type="ECO:0000256" key="1">
    <source>
        <dbReference type="SAM" id="SignalP"/>
    </source>
</evidence>
<organism evidence="2 3">
    <name type="scientific">Schizothecium vesticola</name>
    <dbReference type="NCBI Taxonomy" id="314040"/>
    <lineage>
        <taxon>Eukaryota</taxon>
        <taxon>Fungi</taxon>
        <taxon>Dikarya</taxon>
        <taxon>Ascomycota</taxon>
        <taxon>Pezizomycotina</taxon>
        <taxon>Sordariomycetes</taxon>
        <taxon>Sordariomycetidae</taxon>
        <taxon>Sordariales</taxon>
        <taxon>Schizotheciaceae</taxon>
        <taxon>Schizothecium</taxon>
    </lineage>
</organism>
<dbReference type="Proteomes" id="UP001172155">
    <property type="component" value="Unassembled WGS sequence"/>
</dbReference>
<feature type="chain" id="PRO_5041386019" description="Secreted protein" evidence="1">
    <location>
        <begin position="18"/>
        <end position="91"/>
    </location>
</feature>
<name>A0AA40F6N1_9PEZI</name>
<evidence type="ECO:0000313" key="3">
    <source>
        <dbReference type="Proteomes" id="UP001172155"/>
    </source>
</evidence>
<feature type="signal peptide" evidence="1">
    <location>
        <begin position="1"/>
        <end position="17"/>
    </location>
</feature>
<proteinExistence type="predicted"/>
<dbReference type="AlphaFoldDB" id="A0AA40F6N1"/>